<dbReference type="GO" id="GO:0016787">
    <property type="term" value="F:hydrolase activity"/>
    <property type="evidence" value="ECO:0007669"/>
    <property type="project" value="UniProtKB-KW"/>
</dbReference>
<dbReference type="PANTHER" id="PTHR34154">
    <property type="entry name" value="ALKALI-SENSITIVE LINKAGE PROTEIN 1"/>
    <property type="match status" value="1"/>
</dbReference>
<dbReference type="SUPFAM" id="SSF51445">
    <property type="entry name" value="(Trans)glycosidases"/>
    <property type="match status" value="1"/>
</dbReference>
<dbReference type="InterPro" id="IPR024655">
    <property type="entry name" value="Asl1_glyco_hydro_catalytic"/>
</dbReference>
<dbReference type="Proteomes" id="UP001195769">
    <property type="component" value="Unassembled WGS sequence"/>
</dbReference>
<evidence type="ECO:0000313" key="3">
    <source>
        <dbReference type="EMBL" id="KAG1900782.1"/>
    </source>
</evidence>
<dbReference type="AlphaFoldDB" id="A0AAD4E7H3"/>
<dbReference type="Gene3D" id="3.20.20.80">
    <property type="entry name" value="Glycosidases"/>
    <property type="match status" value="1"/>
</dbReference>
<accession>A0AAD4E7H3</accession>
<keyword evidence="1" id="KW-0732">Signal</keyword>
<dbReference type="RefSeq" id="XP_041226358.1">
    <property type="nucleotide sequence ID" value="XM_041376956.1"/>
</dbReference>
<evidence type="ECO:0000313" key="4">
    <source>
        <dbReference type="Proteomes" id="UP001195769"/>
    </source>
</evidence>
<dbReference type="GO" id="GO:0071966">
    <property type="term" value="P:fungal-type cell wall polysaccharide metabolic process"/>
    <property type="evidence" value="ECO:0007669"/>
    <property type="project" value="TreeGrafter"/>
</dbReference>
<evidence type="ECO:0000259" key="2">
    <source>
        <dbReference type="Pfam" id="PF11790"/>
    </source>
</evidence>
<reference evidence="3" key="1">
    <citation type="journal article" date="2020" name="New Phytol.">
        <title>Comparative genomics reveals dynamic genome evolution in host specialist ectomycorrhizal fungi.</title>
        <authorList>
            <person name="Lofgren L.A."/>
            <person name="Nguyen N.H."/>
            <person name="Vilgalys R."/>
            <person name="Ruytinx J."/>
            <person name="Liao H.L."/>
            <person name="Branco S."/>
            <person name="Kuo A."/>
            <person name="LaButti K."/>
            <person name="Lipzen A."/>
            <person name="Andreopoulos W."/>
            <person name="Pangilinan J."/>
            <person name="Riley R."/>
            <person name="Hundley H."/>
            <person name="Na H."/>
            <person name="Barry K."/>
            <person name="Grigoriev I.V."/>
            <person name="Stajich J.E."/>
            <person name="Kennedy P.G."/>
        </authorList>
    </citation>
    <scope>NUCLEOTIDE SEQUENCE</scope>
    <source>
        <strain evidence="3">FC203</strain>
    </source>
</reference>
<feature type="signal peptide" evidence="1">
    <location>
        <begin position="1"/>
        <end position="34"/>
    </location>
</feature>
<organism evidence="3 4">
    <name type="scientific">Suillus fuscotomentosus</name>
    <dbReference type="NCBI Taxonomy" id="1912939"/>
    <lineage>
        <taxon>Eukaryota</taxon>
        <taxon>Fungi</taxon>
        <taxon>Dikarya</taxon>
        <taxon>Basidiomycota</taxon>
        <taxon>Agaricomycotina</taxon>
        <taxon>Agaricomycetes</taxon>
        <taxon>Agaricomycetidae</taxon>
        <taxon>Boletales</taxon>
        <taxon>Suillineae</taxon>
        <taxon>Suillaceae</taxon>
        <taxon>Suillus</taxon>
    </lineage>
</organism>
<dbReference type="EMBL" id="JABBWK010000025">
    <property type="protein sequence ID" value="KAG1900782.1"/>
    <property type="molecule type" value="Genomic_DNA"/>
</dbReference>
<dbReference type="GO" id="GO:0009277">
    <property type="term" value="C:fungal-type cell wall"/>
    <property type="evidence" value="ECO:0007669"/>
    <property type="project" value="TreeGrafter"/>
</dbReference>
<dbReference type="InterPro" id="IPR053183">
    <property type="entry name" value="ASL1"/>
</dbReference>
<keyword evidence="4" id="KW-1185">Reference proteome</keyword>
<feature type="domain" description="Asl1-like glycosyl hydrolase catalytic" evidence="2">
    <location>
        <begin position="62"/>
        <end position="266"/>
    </location>
</feature>
<dbReference type="PANTHER" id="PTHR34154:SF3">
    <property type="entry name" value="ALKALI-SENSITIVE LINKAGE PROTEIN 1"/>
    <property type="match status" value="1"/>
</dbReference>
<proteinExistence type="predicted"/>
<dbReference type="Pfam" id="PF11790">
    <property type="entry name" value="Glyco_hydro_cc"/>
    <property type="match status" value="1"/>
</dbReference>
<feature type="chain" id="PRO_5042204739" evidence="1">
    <location>
        <begin position="35"/>
        <end position="310"/>
    </location>
</feature>
<gene>
    <name evidence="3" type="ORF">F5891DRAFT_980009</name>
</gene>
<keyword evidence="3" id="KW-0378">Hydrolase</keyword>
<evidence type="ECO:0000256" key="1">
    <source>
        <dbReference type="SAM" id="SignalP"/>
    </source>
</evidence>
<comment type="caution">
    <text evidence="3">The sequence shown here is derived from an EMBL/GenBank/DDBJ whole genome shotgun (WGS) entry which is preliminary data.</text>
</comment>
<protein>
    <submittedName>
        <fullName evidence="3">Glycosyl hydrolase catalytic core-domain-containing protein</fullName>
    </submittedName>
</protein>
<name>A0AAD4E7H3_9AGAM</name>
<dbReference type="InterPro" id="IPR017853">
    <property type="entry name" value="GH"/>
</dbReference>
<sequence length="310" mass="34011">MCMSPTSDRAGVEPFLGLAYLAVLVPTWARQVDADPEQVPDLLEALVVVALASGSFAATKRGLAFADSDNTGDIAVADGTQVSWVYNWGSTAPSYLKNTDMTYIPMQWGEDNADNFMAEVQAQNAKTILGFNEPDLSSQSDITPMTAASLWVQYIQPLKAHGVRLGSPAVSSAPSGIPWLSQFFGNCTECTFDFIPIHWYGDGLDNFKDYVESFYDKFSSPVWVTEFASTSSSVNEVEDFCTDAIAFLDGQNWIEGYAWFALYRQESGSYYSKRIPSSVVSQYDLSITTDLLDVNGQPNTLGDIYLHGTN</sequence>
<dbReference type="GeneID" id="64671254"/>